<sequence length="198" mass="22298">MSKSYDPKETRDFALEESYFREARIEGQSDGGVSTVPTLDEMITLTASPSTRKRHSMSFNIAATDHTRRQFANAYRQVRQLGEHNLAHLLCGHINGVFGPTVDKVVNLIDSEMTVVRELIEDHLTGFKAIVAGVGTGSKRQARYLILHPRQTIYMPQGTIHYFFRKHSYPTLITGGFGRVTPCYLELNILDDTGGRRP</sequence>
<dbReference type="GeneID" id="65090543"/>
<accession>A0A1L7TP41</accession>
<evidence type="ECO:0000313" key="2">
    <source>
        <dbReference type="Proteomes" id="UP000184255"/>
    </source>
</evidence>
<comment type="caution">
    <text evidence="1">The sequence shown here is derived from an EMBL/GenBank/DDBJ whole genome shotgun (WGS) entry which is preliminary data.</text>
</comment>
<gene>
    <name evidence="1" type="ORF">FMAN_11292</name>
</gene>
<dbReference type="Proteomes" id="UP000184255">
    <property type="component" value="Unassembled WGS sequence"/>
</dbReference>
<dbReference type="AlphaFoldDB" id="A0A1L7TP41"/>
<protein>
    <submittedName>
        <fullName evidence="1">Uncharacterized protein</fullName>
    </submittedName>
</protein>
<dbReference type="VEuPathDB" id="FungiDB:FMAN_11292"/>
<dbReference type="EMBL" id="FCQH01000008">
    <property type="protein sequence ID" value="CVK97057.1"/>
    <property type="molecule type" value="Genomic_DNA"/>
</dbReference>
<organism evidence="1 2">
    <name type="scientific">Fusarium mangiferae</name>
    <name type="common">Mango malformation disease fungus</name>
    <dbReference type="NCBI Taxonomy" id="192010"/>
    <lineage>
        <taxon>Eukaryota</taxon>
        <taxon>Fungi</taxon>
        <taxon>Dikarya</taxon>
        <taxon>Ascomycota</taxon>
        <taxon>Pezizomycotina</taxon>
        <taxon>Sordariomycetes</taxon>
        <taxon>Hypocreomycetidae</taxon>
        <taxon>Hypocreales</taxon>
        <taxon>Nectriaceae</taxon>
        <taxon>Fusarium</taxon>
        <taxon>Fusarium fujikuroi species complex</taxon>
    </lineage>
</organism>
<proteinExistence type="predicted"/>
<name>A0A1L7TP41_FUSMA</name>
<evidence type="ECO:0000313" key="1">
    <source>
        <dbReference type="EMBL" id="CVK97057.1"/>
    </source>
</evidence>
<keyword evidence="2" id="KW-1185">Reference proteome</keyword>
<reference evidence="2" key="1">
    <citation type="journal article" date="2016" name="Genome Biol. Evol.">
        <title>Comparative 'omics' of the Fusarium fujikuroi species complex highlights differences in genetic potential and metabolite synthesis.</title>
        <authorList>
            <person name="Niehaus E.-M."/>
            <person name="Muensterkoetter M."/>
            <person name="Proctor R.H."/>
            <person name="Brown D.W."/>
            <person name="Sharon A."/>
            <person name="Idan Y."/>
            <person name="Oren-Young L."/>
            <person name="Sieber C.M."/>
            <person name="Novak O."/>
            <person name="Pencik A."/>
            <person name="Tarkowska D."/>
            <person name="Hromadova K."/>
            <person name="Freeman S."/>
            <person name="Maymon M."/>
            <person name="Elazar M."/>
            <person name="Youssef S.A."/>
            <person name="El-Shabrawy E.S.M."/>
            <person name="Shalaby A.B.A."/>
            <person name="Houterman P."/>
            <person name="Brock N.L."/>
            <person name="Burkhardt I."/>
            <person name="Tsavkelova E.A."/>
            <person name="Dickschat J.S."/>
            <person name="Galuszka P."/>
            <person name="Gueldener U."/>
            <person name="Tudzynski B."/>
        </authorList>
    </citation>
    <scope>NUCLEOTIDE SEQUENCE [LARGE SCALE GENOMIC DNA]</scope>
    <source>
        <strain evidence="2">MRC7560</strain>
    </source>
</reference>
<dbReference type="RefSeq" id="XP_041684386.1">
    <property type="nucleotide sequence ID" value="XM_041834088.1"/>
</dbReference>